<reference evidence="12" key="2">
    <citation type="submission" date="2025-05" db="UniProtKB">
        <authorList>
            <consortium name="EnsemblMetazoa"/>
        </authorList>
    </citation>
    <scope>IDENTIFICATION</scope>
    <source>
        <strain evidence="12">Foshan</strain>
    </source>
</reference>
<dbReference type="SUPFAM" id="SSF57667">
    <property type="entry name" value="beta-beta-alpha zinc fingers"/>
    <property type="match status" value="4"/>
</dbReference>
<dbReference type="Pfam" id="PF13912">
    <property type="entry name" value="zf-C2H2_6"/>
    <property type="match status" value="2"/>
</dbReference>
<dbReference type="SUPFAM" id="SSF57716">
    <property type="entry name" value="Glucocorticoid receptor-like (DNA-binding domain)"/>
    <property type="match status" value="1"/>
</dbReference>
<dbReference type="GeneID" id="115265548"/>
<evidence type="ECO:0000256" key="9">
    <source>
        <dbReference type="SAM" id="MobiDB-lite"/>
    </source>
</evidence>
<feature type="domain" description="C2H2-type" evidence="10">
    <location>
        <begin position="508"/>
        <end position="536"/>
    </location>
</feature>
<feature type="compositionally biased region" description="Polar residues" evidence="9">
    <location>
        <begin position="174"/>
        <end position="197"/>
    </location>
</feature>
<proteinExistence type="predicted"/>
<protein>
    <recommendedName>
        <fullName evidence="14">C2h2-type zn-finger protein</fullName>
    </recommendedName>
</protein>
<feature type="binding site" evidence="8">
    <location>
        <position position="23"/>
    </location>
    <ligand>
        <name>Zn(2+)</name>
        <dbReference type="ChEBI" id="CHEBI:29105"/>
    </ligand>
</feature>
<keyword evidence="13" id="KW-1185">Reference proteome</keyword>
<feature type="domain" description="C2H2-type" evidence="10">
    <location>
        <begin position="536"/>
        <end position="563"/>
    </location>
</feature>
<keyword evidence="6" id="KW-0539">Nucleus</keyword>
<feature type="domain" description="C2H2-type" evidence="10">
    <location>
        <begin position="461"/>
        <end position="488"/>
    </location>
</feature>
<keyword evidence="5 8" id="KW-0862">Zinc</keyword>
<evidence type="ECO:0000256" key="7">
    <source>
        <dbReference type="PROSITE-ProRule" id="PRU00042"/>
    </source>
</evidence>
<feature type="domain" description="C2H2-type" evidence="10">
    <location>
        <begin position="434"/>
        <end position="461"/>
    </location>
</feature>
<dbReference type="Gene3D" id="3.40.1800.20">
    <property type="match status" value="1"/>
</dbReference>
<dbReference type="Proteomes" id="UP000069940">
    <property type="component" value="Unassembled WGS sequence"/>
</dbReference>
<feature type="region of interest" description="Disordered" evidence="9">
    <location>
        <begin position="337"/>
        <end position="379"/>
    </location>
</feature>
<evidence type="ECO:0000256" key="3">
    <source>
        <dbReference type="ARBA" id="ARBA00022737"/>
    </source>
</evidence>
<feature type="domain" description="C2H2-type" evidence="10">
    <location>
        <begin position="275"/>
        <end position="303"/>
    </location>
</feature>
<feature type="domain" description="C2H2-type" evidence="10">
    <location>
        <begin position="112"/>
        <end position="144"/>
    </location>
</feature>
<feature type="domain" description="ZAD" evidence="11">
    <location>
        <begin position="18"/>
        <end position="88"/>
    </location>
</feature>
<dbReference type="SMART" id="SM00355">
    <property type="entry name" value="ZnF_C2H2"/>
    <property type="match status" value="7"/>
</dbReference>
<dbReference type="PROSITE" id="PS50157">
    <property type="entry name" value="ZINC_FINGER_C2H2_2"/>
    <property type="match status" value="6"/>
</dbReference>
<evidence type="ECO:0000313" key="12">
    <source>
        <dbReference type="EnsemblMetazoa" id="AALFPA23_000173.P39296"/>
    </source>
</evidence>
<evidence type="ECO:0000256" key="5">
    <source>
        <dbReference type="ARBA" id="ARBA00022833"/>
    </source>
</evidence>
<evidence type="ECO:0000256" key="8">
    <source>
        <dbReference type="PROSITE-ProRule" id="PRU01263"/>
    </source>
</evidence>
<keyword evidence="2 8" id="KW-0479">Metal-binding</keyword>
<evidence type="ECO:0000259" key="11">
    <source>
        <dbReference type="PROSITE" id="PS51915"/>
    </source>
</evidence>
<name>A0ABM1XJB7_AEDAL</name>
<feature type="binding site" evidence="8">
    <location>
        <position position="64"/>
    </location>
    <ligand>
        <name>Zn(2+)</name>
        <dbReference type="ChEBI" id="CHEBI:29105"/>
    </ligand>
</feature>
<dbReference type="SMART" id="SM00868">
    <property type="entry name" value="zf-AD"/>
    <property type="match status" value="1"/>
</dbReference>
<evidence type="ECO:0000256" key="2">
    <source>
        <dbReference type="ARBA" id="ARBA00022723"/>
    </source>
</evidence>
<comment type="subcellular location">
    <subcellularLocation>
        <location evidence="1">Nucleus</location>
    </subcellularLocation>
</comment>
<organism evidence="12 13">
    <name type="scientific">Aedes albopictus</name>
    <name type="common">Asian tiger mosquito</name>
    <name type="synonym">Stegomyia albopicta</name>
    <dbReference type="NCBI Taxonomy" id="7160"/>
    <lineage>
        <taxon>Eukaryota</taxon>
        <taxon>Metazoa</taxon>
        <taxon>Ecdysozoa</taxon>
        <taxon>Arthropoda</taxon>
        <taxon>Hexapoda</taxon>
        <taxon>Insecta</taxon>
        <taxon>Pterygota</taxon>
        <taxon>Neoptera</taxon>
        <taxon>Endopterygota</taxon>
        <taxon>Diptera</taxon>
        <taxon>Nematocera</taxon>
        <taxon>Culicoidea</taxon>
        <taxon>Culicidae</taxon>
        <taxon>Culicinae</taxon>
        <taxon>Aedini</taxon>
        <taxon>Aedes</taxon>
        <taxon>Stegomyia</taxon>
    </lineage>
</organism>
<feature type="binding site" evidence="8">
    <location>
        <position position="61"/>
    </location>
    <ligand>
        <name>Zn(2+)</name>
        <dbReference type="ChEBI" id="CHEBI:29105"/>
    </ligand>
</feature>
<evidence type="ECO:0000259" key="10">
    <source>
        <dbReference type="PROSITE" id="PS50157"/>
    </source>
</evidence>
<dbReference type="EnsemblMetazoa" id="AALFPA23_000173.R39296">
    <property type="protein sequence ID" value="AALFPA23_000173.P39296"/>
    <property type="gene ID" value="AALFPA23_000173"/>
</dbReference>
<dbReference type="InterPro" id="IPR036236">
    <property type="entry name" value="Znf_C2H2_sf"/>
</dbReference>
<dbReference type="InterPro" id="IPR013087">
    <property type="entry name" value="Znf_C2H2_type"/>
</dbReference>
<dbReference type="RefSeq" id="XP_029726995.1">
    <property type="nucleotide sequence ID" value="XM_029871135.2"/>
</dbReference>
<dbReference type="Pfam" id="PF07776">
    <property type="entry name" value="zf-AD"/>
    <property type="match status" value="1"/>
</dbReference>
<keyword evidence="4 7" id="KW-0863">Zinc-finger</keyword>
<evidence type="ECO:0008006" key="14">
    <source>
        <dbReference type="Google" id="ProtNLM"/>
    </source>
</evidence>
<feature type="region of interest" description="Disordered" evidence="9">
    <location>
        <begin position="157"/>
        <end position="203"/>
    </location>
</feature>
<dbReference type="Pfam" id="PF00096">
    <property type="entry name" value="zf-C2H2"/>
    <property type="match status" value="1"/>
</dbReference>
<dbReference type="PANTHER" id="PTHR24394">
    <property type="entry name" value="ZINC FINGER PROTEIN"/>
    <property type="match status" value="1"/>
</dbReference>
<reference evidence="13" key="1">
    <citation type="journal article" date="2015" name="Proc. Natl. Acad. Sci. U.S.A.">
        <title>Genome sequence of the Asian Tiger mosquito, Aedes albopictus, reveals insights into its biology, genetics, and evolution.</title>
        <authorList>
            <person name="Chen X.G."/>
            <person name="Jiang X."/>
            <person name="Gu J."/>
            <person name="Xu M."/>
            <person name="Wu Y."/>
            <person name="Deng Y."/>
            <person name="Zhang C."/>
            <person name="Bonizzoni M."/>
            <person name="Dermauw W."/>
            <person name="Vontas J."/>
            <person name="Armbruster P."/>
            <person name="Huang X."/>
            <person name="Yang Y."/>
            <person name="Zhang H."/>
            <person name="He W."/>
            <person name="Peng H."/>
            <person name="Liu Y."/>
            <person name="Wu K."/>
            <person name="Chen J."/>
            <person name="Lirakis M."/>
            <person name="Topalis P."/>
            <person name="Van Leeuwen T."/>
            <person name="Hall A.B."/>
            <person name="Jiang X."/>
            <person name="Thorpe C."/>
            <person name="Mueller R.L."/>
            <person name="Sun C."/>
            <person name="Waterhouse R.M."/>
            <person name="Yan G."/>
            <person name="Tu Z.J."/>
            <person name="Fang X."/>
            <person name="James A.A."/>
        </authorList>
    </citation>
    <scope>NUCLEOTIDE SEQUENCE [LARGE SCALE GENOMIC DNA]</scope>
    <source>
        <strain evidence="13">Foshan</strain>
    </source>
</reference>
<dbReference type="PROSITE" id="PS51915">
    <property type="entry name" value="ZAD"/>
    <property type="match status" value="1"/>
</dbReference>
<keyword evidence="3" id="KW-0677">Repeat</keyword>
<dbReference type="PANTHER" id="PTHR24394:SF29">
    <property type="entry name" value="MYONEURIN"/>
    <property type="match status" value="1"/>
</dbReference>
<evidence type="ECO:0000256" key="4">
    <source>
        <dbReference type="ARBA" id="ARBA00022771"/>
    </source>
</evidence>
<evidence type="ECO:0000256" key="6">
    <source>
        <dbReference type="ARBA" id="ARBA00023242"/>
    </source>
</evidence>
<feature type="compositionally biased region" description="Basic residues" evidence="9">
    <location>
        <begin position="370"/>
        <end position="379"/>
    </location>
</feature>
<accession>A0ABM1XJB7</accession>
<feature type="binding site" evidence="8">
    <location>
        <position position="20"/>
    </location>
    <ligand>
        <name>Zn(2+)</name>
        <dbReference type="ChEBI" id="CHEBI:29105"/>
    </ligand>
</feature>
<evidence type="ECO:0000313" key="13">
    <source>
        <dbReference type="Proteomes" id="UP000069940"/>
    </source>
</evidence>
<dbReference type="Gene3D" id="3.30.160.60">
    <property type="entry name" value="Classic Zinc Finger"/>
    <property type="match status" value="4"/>
</dbReference>
<sequence>MAMAVTSTETTDTRSLHQVCRLCLSKESLADLFKDSNLHQWITDFMSIKISIEDRLSKAICAMCRQRLTEFHHFRERSLEVQGVLRSMLQNKDVSVETVMTDSKKNKDSNEHRCTLCGKSFLKSQHLDKHMKNHTNMIHDNKKKLLSEGNAALIEPKEIKIEPIEESDIEPETQRPSSTSTPETLTQRGSRQNSSAIRSREGEHHDGLFIGEIECEPAMIDIDDVKVESNTGGDVEFHIDVDVLPDKTSSEICANASNGMLPINRKEVARNVESFQCNKCHKTVQSGRALWSHYRTVHGPKNHMCRICEIGFPFLKELKKHEVTNKHVMKLKEIEENQSSKVQKESEDISDVCENQQMTENNNKNPSSKPNRKLKRKRQAKEYMNNYSEVEEEQPIHRKHKEYLTEEADADYRPHISTTDQSLQSILSGDGEQLHCDICHEVFPNDKKLMLHKKYHGSKRHECSICGKTFLNRFVLQEHISSHGSRKPKPKSAKAVVVPQRNVPGKPYKCHICQKVFKLQSSLRNHRNEKHAQRTHGCQFCGRLFATGFDLQWHMKIHFNSDGEETEGMNEVKEIKFTP</sequence>
<dbReference type="InterPro" id="IPR012934">
    <property type="entry name" value="Znf_AD"/>
</dbReference>
<evidence type="ECO:0000256" key="1">
    <source>
        <dbReference type="ARBA" id="ARBA00004123"/>
    </source>
</evidence>
<dbReference type="PROSITE" id="PS00028">
    <property type="entry name" value="ZINC_FINGER_C2H2_1"/>
    <property type="match status" value="7"/>
</dbReference>